<dbReference type="AlphaFoldDB" id="A0A512SWB5"/>
<dbReference type="InterPro" id="IPR027417">
    <property type="entry name" value="P-loop_NTPase"/>
</dbReference>
<dbReference type="GO" id="GO:0016887">
    <property type="term" value="F:ATP hydrolysis activity"/>
    <property type="evidence" value="ECO:0007669"/>
    <property type="project" value="InterPro"/>
</dbReference>
<comment type="similarity">
    <text evidence="1">Belongs to the GSP E family.</text>
</comment>
<evidence type="ECO:0000313" key="4">
    <source>
        <dbReference type="EMBL" id="GEQ12253.1"/>
    </source>
</evidence>
<comment type="caution">
    <text evidence="4">The sequence shown here is derived from an EMBL/GenBank/DDBJ whole genome shotgun (WGS) entry which is preliminary data.</text>
</comment>
<gene>
    <name evidence="4" type="ORF">KLO01_03000</name>
</gene>
<feature type="domain" description="Bacterial type II secretion system protein E" evidence="3">
    <location>
        <begin position="299"/>
        <end position="313"/>
    </location>
</feature>
<evidence type="ECO:0000256" key="2">
    <source>
        <dbReference type="SAM" id="MobiDB-lite"/>
    </source>
</evidence>
<evidence type="ECO:0000256" key="1">
    <source>
        <dbReference type="ARBA" id="ARBA00006611"/>
    </source>
</evidence>
<dbReference type="SUPFAM" id="SSF52540">
    <property type="entry name" value="P-loop containing nucleoside triphosphate hydrolases"/>
    <property type="match status" value="1"/>
</dbReference>
<feature type="compositionally biased region" description="Basic and acidic residues" evidence="2">
    <location>
        <begin position="1"/>
        <end position="16"/>
    </location>
</feature>
<dbReference type="Pfam" id="PF00437">
    <property type="entry name" value="T2SSE"/>
    <property type="match status" value="1"/>
</dbReference>
<name>A0A512SWB5_9MICO</name>
<feature type="region of interest" description="Disordered" evidence="2">
    <location>
        <begin position="1"/>
        <end position="30"/>
    </location>
</feature>
<sequence length="454" mass="49916">MSTLADRLDTARRAHEPAPVQGSASHEARGTDPFLEVKARVHQGLIDSLGPRLYDPHLKESDLANQVRQTLQEVIDAEQHPLSLADRTRLAQEVSDEILGHGPIEPLLRDPEISEIMVNGSHRIFVERSGKLYPTSARFTDETHLRRIIDKIVGRVGRRVDEASPLVDARLPDGSRVNAVVAPIALDGAVLTIRKFAADPFTDKDLISFGTFTPPVRDFLWSCVKGRRNIIISGGTGSGKTTTLNVVSSFLPDDERIVTIEDAAELQLHQAHVLRLESRPANIEGSGAVTIRDLVRNSLRMRPDRIVVGEVRDGAALDMLQAMNTGHDGSITTVHANSARDSLARLETMVLMAGVDLPIRAIREQVAGAVDLIIQQARLKDGTRRITQITEVVGMEGDIITLQDLFTFDYSAGRDENGRFLGELRSTGIRPTFSQDLADQGIELPYQLFVPGLR</sequence>
<dbReference type="InterPro" id="IPR001482">
    <property type="entry name" value="T2SS/T4SS_dom"/>
</dbReference>
<dbReference type="RefSeq" id="WP_147061776.1">
    <property type="nucleotide sequence ID" value="NZ_BAABDN010000001.1"/>
</dbReference>
<evidence type="ECO:0000313" key="5">
    <source>
        <dbReference type="Proteomes" id="UP000321793"/>
    </source>
</evidence>
<dbReference type="CDD" id="cd01130">
    <property type="entry name" value="VirB11-like_ATPase"/>
    <property type="match status" value="1"/>
</dbReference>
<evidence type="ECO:0000259" key="3">
    <source>
        <dbReference type="PROSITE" id="PS00662"/>
    </source>
</evidence>
<keyword evidence="5" id="KW-1185">Reference proteome</keyword>
<dbReference type="InterPro" id="IPR050921">
    <property type="entry name" value="T4SS_GSP_E_ATPase"/>
</dbReference>
<dbReference type="Gene3D" id="3.30.450.380">
    <property type="match status" value="1"/>
</dbReference>
<dbReference type="Gene3D" id="3.40.50.300">
    <property type="entry name" value="P-loop containing nucleotide triphosphate hydrolases"/>
    <property type="match status" value="1"/>
</dbReference>
<dbReference type="EMBL" id="BKBA01000002">
    <property type="protein sequence ID" value="GEQ12253.1"/>
    <property type="molecule type" value="Genomic_DNA"/>
</dbReference>
<dbReference type="PANTHER" id="PTHR30486">
    <property type="entry name" value="TWITCHING MOTILITY PROTEIN PILT"/>
    <property type="match status" value="1"/>
</dbReference>
<protein>
    <submittedName>
        <fullName evidence="4">Type II secretion system protein E</fullName>
    </submittedName>
</protein>
<dbReference type="Proteomes" id="UP000321793">
    <property type="component" value="Unassembled WGS sequence"/>
</dbReference>
<reference evidence="4 5" key="1">
    <citation type="submission" date="2019-07" db="EMBL/GenBank/DDBJ databases">
        <title>Whole genome shotgun sequence of Knoellia locipacati NBRC 109775.</title>
        <authorList>
            <person name="Hosoyama A."/>
            <person name="Uohara A."/>
            <person name="Ohji S."/>
            <person name="Ichikawa N."/>
        </authorList>
    </citation>
    <scope>NUCLEOTIDE SEQUENCE [LARGE SCALE GENOMIC DNA]</scope>
    <source>
        <strain evidence="4 5">NBRC 109775</strain>
    </source>
</reference>
<dbReference type="OrthoDB" id="9810761at2"/>
<accession>A0A512SWB5</accession>
<proteinExistence type="inferred from homology"/>
<dbReference type="PANTHER" id="PTHR30486:SF15">
    <property type="entry name" value="TYPE II_IV SECRETION SYSTEM ATPASE"/>
    <property type="match status" value="1"/>
</dbReference>
<organism evidence="4 5">
    <name type="scientific">Knoellia locipacati</name>
    <dbReference type="NCBI Taxonomy" id="882824"/>
    <lineage>
        <taxon>Bacteria</taxon>
        <taxon>Bacillati</taxon>
        <taxon>Actinomycetota</taxon>
        <taxon>Actinomycetes</taxon>
        <taxon>Micrococcales</taxon>
        <taxon>Intrasporangiaceae</taxon>
        <taxon>Knoellia</taxon>
    </lineage>
</organism>
<dbReference type="PROSITE" id="PS00662">
    <property type="entry name" value="T2SP_E"/>
    <property type="match status" value="1"/>
</dbReference>